<evidence type="ECO:0000313" key="1">
    <source>
        <dbReference type="EMBL" id="GFU43587.1"/>
    </source>
</evidence>
<accession>A0A8X6QTA0</accession>
<name>A0A8X6QTA0_NEPPI</name>
<dbReference type="Proteomes" id="UP000887013">
    <property type="component" value="Unassembled WGS sequence"/>
</dbReference>
<dbReference type="InterPro" id="IPR036865">
    <property type="entry name" value="CRAL-TRIO_dom_sf"/>
</dbReference>
<dbReference type="Gene3D" id="3.40.525.10">
    <property type="entry name" value="CRAL-TRIO lipid binding domain"/>
    <property type="match status" value="1"/>
</dbReference>
<dbReference type="GO" id="GO:0005737">
    <property type="term" value="C:cytoplasm"/>
    <property type="evidence" value="ECO:0007669"/>
    <property type="project" value="TreeGrafter"/>
</dbReference>
<comment type="caution">
    <text evidence="1">The sequence shown here is derived from an EMBL/GenBank/DDBJ whole genome shotgun (WGS) entry which is preliminary data.</text>
</comment>
<dbReference type="EMBL" id="BMAW01085581">
    <property type="protein sequence ID" value="GFU43587.1"/>
    <property type="molecule type" value="Genomic_DNA"/>
</dbReference>
<dbReference type="PANTHER" id="PTHR23324:SF83">
    <property type="entry name" value="SEC14-LIKE PROTEIN 2"/>
    <property type="match status" value="1"/>
</dbReference>
<dbReference type="OrthoDB" id="1434354at2759"/>
<dbReference type="PANTHER" id="PTHR23324">
    <property type="entry name" value="SEC14 RELATED PROTEIN"/>
    <property type="match status" value="1"/>
</dbReference>
<reference evidence="1" key="1">
    <citation type="submission" date="2020-08" db="EMBL/GenBank/DDBJ databases">
        <title>Multicomponent nature underlies the extraordinary mechanical properties of spider dragline silk.</title>
        <authorList>
            <person name="Kono N."/>
            <person name="Nakamura H."/>
            <person name="Mori M."/>
            <person name="Yoshida Y."/>
            <person name="Ohtoshi R."/>
            <person name="Malay A.D."/>
            <person name="Moran D.A.P."/>
            <person name="Tomita M."/>
            <person name="Numata K."/>
            <person name="Arakawa K."/>
        </authorList>
    </citation>
    <scope>NUCLEOTIDE SEQUENCE</scope>
</reference>
<evidence type="ECO:0000313" key="2">
    <source>
        <dbReference type="Proteomes" id="UP000887013"/>
    </source>
</evidence>
<keyword evidence="2" id="KW-1185">Reference proteome</keyword>
<dbReference type="SUPFAM" id="SSF101576">
    <property type="entry name" value="Supernatant protein factor (SPF), C-terminal domain"/>
    <property type="match status" value="1"/>
</dbReference>
<sequence length="183" mass="21512">MDKFAEGWKEDLLKIIDADDLPAFLGGNKTDPDGNPLCNTFIIHGQKIPESYYLCNYEKKLSVFSDAKTLIVARSSKEEINFDVSKMGSLLEWEFETKNRDIDFSLYLKENELEDRVELIRKQRIDTCYDTEKGLFKCEKMGIYVHKQKEENYKICDDMKRYSFQMALKSEKRQSNTLKISKK</sequence>
<organism evidence="1 2">
    <name type="scientific">Nephila pilipes</name>
    <name type="common">Giant wood spider</name>
    <name type="synonym">Nephila maculata</name>
    <dbReference type="NCBI Taxonomy" id="299642"/>
    <lineage>
        <taxon>Eukaryota</taxon>
        <taxon>Metazoa</taxon>
        <taxon>Ecdysozoa</taxon>
        <taxon>Arthropoda</taxon>
        <taxon>Chelicerata</taxon>
        <taxon>Arachnida</taxon>
        <taxon>Araneae</taxon>
        <taxon>Araneomorphae</taxon>
        <taxon>Entelegynae</taxon>
        <taxon>Araneoidea</taxon>
        <taxon>Nephilidae</taxon>
        <taxon>Nephila</taxon>
    </lineage>
</organism>
<dbReference type="AlphaFoldDB" id="A0A8X6QTA0"/>
<dbReference type="InterPro" id="IPR051064">
    <property type="entry name" value="SEC14/CRAL-TRIO_domain"/>
</dbReference>
<protein>
    <submittedName>
        <fullName evidence="1">SEC14-like protein 2</fullName>
    </submittedName>
</protein>
<gene>
    <name evidence="1" type="primary">Sec14l2_9</name>
    <name evidence="1" type="ORF">NPIL_84451</name>
</gene>
<dbReference type="SUPFAM" id="SSF52087">
    <property type="entry name" value="CRAL/TRIO domain"/>
    <property type="match status" value="1"/>
</dbReference>
<dbReference type="InterPro" id="IPR036598">
    <property type="entry name" value="GOLD_dom_sf"/>
</dbReference>
<dbReference type="Gene3D" id="2.60.120.680">
    <property type="entry name" value="GOLD domain"/>
    <property type="match status" value="1"/>
</dbReference>
<proteinExistence type="predicted"/>